<dbReference type="GO" id="GO:0006284">
    <property type="term" value="P:base-excision repair"/>
    <property type="evidence" value="ECO:0007669"/>
    <property type="project" value="InterPro"/>
</dbReference>
<evidence type="ECO:0000256" key="6">
    <source>
        <dbReference type="ARBA" id="ARBA00023125"/>
    </source>
</evidence>
<proteinExistence type="inferred from homology"/>
<evidence type="ECO:0000256" key="3">
    <source>
        <dbReference type="ARBA" id="ARBA00012720"/>
    </source>
</evidence>
<dbReference type="GO" id="GO:0008534">
    <property type="term" value="F:oxidized purine nucleobase lesion DNA N-glycosylase activity"/>
    <property type="evidence" value="ECO:0007669"/>
    <property type="project" value="InterPro"/>
</dbReference>
<evidence type="ECO:0000259" key="13">
    <source>
        <dbReference type="PROSITE" id="PS51068"/>
    </source>
</evidence>
<comment type="caution">
    <text evidence="14">The sequence shown here is derived from an EMBL/GenBank/DDBJ whole genome shotgun (WGS) entry which is preliminary data.</text>
</comment>
<dbReference type="InterPro" id="IPR049332">
    <property type="entry name" value="Fpg-like_C"/>
</dbReference>
<organism evidence="14 15">
    <name type="scientific">Digitaria exilis</name>
    <dbReference type="NCBI Taxonomy" id="1010633"/>
    <lineage>
        <taxon>Eukaryota</taxon>
        <taxon>Viridiplantae</taxon>
        <taxon>Streptophyta</taxon>
        <taxon>Embryophyta</taxon>
        <taxon>Tracheophyta</taxon>
        <taxon>Spermatophyta</taxon>
        <taxon>Magnoliopsida</taxon>
        <taxon>Liliopsida</taxon>
        <taxon>Poales</taxon>
        <taxon>Poaceae</taxon>
        <taxon>PACMAD clade</taxon>
        <taxon>Panicoideae</taxon>
        <taxon>Panicodae</taxon>
        <taxon>Paniceae</taxon>
        <taxon>Anthephorinae</taxon>
        <taxon>Digitaria</taxon>
    </lineage>
</organism>
<keyword evidence="10" id="KW-0326">Glycosidase</keyword>
<dbReference type="GO" id="GO:0003684">
    <property type="term" value="F:damaged DNA binding"/>
    <property type="evidence" value="ECO:0007669"/>
    <property type="project" value="InterPro"/>
</dbReference>
<comment type="similarity">
    <text evidence="1">Belongs to the FPG family.</text>
</comment>
<keyword evidence="5" id="KW-0378">Hydrolase</keyword>
<dbReference type="InterPro" id="IPR020629">
    <property type="entry name" value="FPG_Glyclase"/>
</dbReference>
<feature type="compositionally biased region" description="Acidic residues" evidence="12">
    <location>
        <begin position="400"/>
        <end position="411"/>
    </location>
</feature>
<feature type="region of interest" description="Disordered" evidence="12">
    <location>
        <begin position="281"/>
        <end position="453"/>
    </location>
</feature>
<dbReference type="FunFam" id="1.10.8.50:FF:000009">
    <property type="entry name" value="Formamidopyrimidine-DNA glycosylase"/>
    <property type="match status" value="1"/>
</dbReference>
<dbReference type="OrthoDB" id="444592at2759"/>
<evidence type="ECO:0000256" key="1">
    <source>
        <dbReference type="ARBA" id="ARBA00009409"/>
    </source>
</evidence>
<dbReference type="SUPFAM" id="SSF46946">
    <property type="entry name" value="S13-like H2TH domain"/>
    <property type="match status" value="1"/>
</dbReference>
<keyword evidence="15" id="KW-1185">Reference proteome</keyword>
<evidence type="ECO:0000256" key="10">
    <source>
        <dbReference type="ARBA" id="ARBA00023295"/>
    </source>
</evidence>
<dbReference type="SMART" id="SM01232">
    <property type="entry name" value="H2TH"/>
    <property type="match status" value="1"/>
</dbReference>
<dbReference type="PANTHER" id="PTHR22993">
    <property type="entry name" value="FORMAMIDOPYRIMIDINE-DNA GLYCOSYLASE"/>
    <property type="match status" value="1"/>
</dbReference>
<dbReference type="Pfam" id="PF21218">
    <property type="entry name" value="Fpg-like_C"/>
    <property type="match status" value="1"/>
</dbReference>
<keyword evidence="7" id="KW-0234">DNA repair</keyword>
<dbReference type="Pfam" id="PF06831">
    <property type="entry name" value="H2TH"/>
    <property type="match status" value="1"/>
</dbReference>
<dbReference type="CDD" id="cd08972">
    <property type="entry name" value="PF_Nei_N"/>
    <property type="match status" value="1"/>
</dbReference>
<keyword evidence="6" id="KW-0238">DNA-binding</keyword>
<evidence type="ECO:0000313" key="15">
    <source>
        <dbReference type="Proteomes" id="UP000636709"/>
    </source>
</evidence>
<dbReference type="Pfam" id="PF01149">
    <property type="entry name" value="Fapy_DNA_glyco"/>
    <property type="match status" value="1"/>
</dbReference>
<dbReference type="GO" id="GO:0008270">
    <property type="term" value="F:zinc ion binding"/>
    <property type="evidence" value="ECO:0007669"/>
    <property type="project" value="InterPro"/>
</dbReference>
<keyword evidence="4" id="KW-0227">DNA damage</keyword>
<dbReference type="GO" id="GO:0140078">
    <property type="term" value="F:class I DNA-(apurinic or apyrimidinic site) endonuclease activity"/>
    <property type="evidence" value="ECO:0007669"/>
    <property type="project" value="UniProtKB-EC"/>
</dbReference>
<dbReference type="EMBL" id="JACEFO010001700">
    <property type="protein sequence ID" value="KAF8719927.1"/>
    <property type="molecule type" value="Genomic_DNA"/>
</dbReference>
<reference evidence="14" key="1">
    <citation type="submission" date="2020-07" db="EMBL/GenBank/DDBJ databases">
        <title>Genome sequence and genetic diversity analysis of an under-domesticated orphan crop, white fonio (Digitaria exilis).</title>
        <authorList>
            <person name="Bennetzen J.L."/>
            <person name="Chen S."/>
            <person name="Ma X."/>
            <person name="Wang X."/>
            <person name="Yssel A.E.J."/>
            <person name="Chaluvadi S.R."/>
            <person name="Johnson M."/>
            <person name="Gangashetty P."/>
            <person name="Hamidou F."/>
            <person name="Sanogo M.D."/>
            <person name="Zwaenepoel A."/>
            <person name="Wallace J."/>
            <person name="Van De Peer Y."/>
            <person name="Van Deynze A."/>
        </authorList>
    </citation>
    <scope>NUCLEOTIDE SEQUENCE</scope>
    <source>
        <tissue evidence="14">Leaves</tissue>
    </source>
</reference>
<keyword evidence="9" id="KW-0511">Multifunctional enzyme</keyword>
<dbReference type="PROSITE" id="PS51068">
    <property type="entry name" value="FPG_CAT"/>
    <property type="match status" value="1"/>
</dbReference>
<accession>A0A835C3C0</accession>
<evidence type="ECO:0000256" key="7">
    <source>
        <dbReference type="ARBA" id="ARBA00023204"/>
    </source>
</evidence>
<evidence type="ECO:0000256" key="2">
    <source>
        <dbReference type="ARBA" id="ARBA00011245"/>
    </source>
</evidence>
<evidence type="ECO:0000313" key="14">
    <source>
        <dbReference type="EMBL" id="KAF8719927.1"/>
    </source>
</evidence>
<name>A0A835C3C0_9POAL</name>
<dbReference type="InterPro" id="IPR035937">
    <property type="entry name" value="FPG_N"/>
</dbReference>
<dbReference type="SUPFAM" id="SSF81624">
    <property type="entry name" value="N-terminal domain of MutM-like DNA repair proteins"/>
    <property type="match status" value="1"/>
</dbReference>
<evidence type="ECO:0000256" key="12">
    <source>
        <dbReference type="SAM" id="MobiDB-lite"/>
    </source>
</evidence>
<comment type="subunit">
    <text evidence="2">Monomer.</text>
</comment>
<evidence type="ECO:0000256" key="9">
    <source>
        <dbReference type="ARBA" id="ARBA00023268"/>
    </source>
</evidence>
<evidence type="ECO:0000256" key="4">
    <source>
        <dbReference type="ARBA" id="ARBA00022763"/>
    </source>
</evidence>
<dbReference type="AlphaFoldDB" id="A0A835C3C0"/>
<evidence type="ECO:0000256" key="5">
    <source>
        <dbReference type="ARBA" id="ARBA00022801"/>
    </source>
</evidence>
<dbReference type="PANTHER" id="PTHR22993:SF28">
    <property type="entry name" value="OS08G0304900 PROTEIN"/>
    <property type="match status" value="1"/>
</dbReference>
<feature type="compositionally biased region" description="Acidic residues" evidence="12">
    <location>
        <begin position="365"/>
        <end position="377"/>
    </location>
</feature>
<dbReference type="Gene3D" id="1.10.8.50">
    <property type="match status" value="1"/>
</dbReference>
<dbReference type="InterPro" id="IPR012319">
    <property type="entry name" value="FPG_cat"/>
</dbReference>
<evidence type="ECO:0000256" key="8">
    <source>
        <dbReference type="ARBA" id="ARBA00023239"/>
    </source>
</evidence>
<dbReference type="SMART" id="SM00898">
    <property type="entry name" value="Fapy_DNA_glyco"/>
    <property type="match status" value="1"/>
</dbReference>
<dbReference type="EC" id="4.2.99.18" evidence="3"/>
<gene>
    <name evidence="14" type="ORF">HU200_024692</name>
</gene>
<dbReference type="FunFam" id="3.20.190.10:FF:000004">
    <property type="entry name" value="Putative Formamidopyrimidine-DNA glycosylase"/>
    <property type="match status" value="1"/>
</dbReference>
<dbReference type="InterPro" id="IPR015886">
    <property type="entry name" value="H2TH_FPG"/>
</dbReference>
<feature type="compositionally biased region" description="Low complexity" evidence="12">
    <location>
        <begin position="321"/>
        <end position="330"/>
    </location>
</feature>
<dbReference type="NCBIfam" id="TIGR00577">
    <property type="entry name" value="fpg"/>
    <property type="match status" value="1"/>
</dbReference>
<feature type="compositionally biased region" description="Basic and acidic residues" evidence="12">
    <location>
        <begin position="289"/>
        <end position="301"/>
    </location>
</feature>
<comment type="catalytic activity">
    <reaction evidence="11">
        <text>2'-deoxyribonucleotide-(2'-deoxyribose 5'-phosphate)-2'-deoxyribonucleotide-DNA = a 3'-end 2'-deoxyribonucleotide-(2,3-dehydro-2,3-deoxyribose 5'-phosphate)-DNA + a 5'-end 5'-phospho-2'-deoxyribonucleoside-DNA + H(+)</text>
        <dbReference type="Rhea" id="RHEA:66592"/>
        <dbReference type="Rhea" id="RHEA-COMP:13180"/>
        <dbReference type="Rhea" id="RHEA-COMP:16897"/>
        <dbReference type="Rhea" id="RHEA-COMP:17067"/>
        <dbReference type="ChEBI" id="CHEBI:15378"/>
        <dbReference type="ChEBI" id="CHEBI:136412"/>
        <dbReference type="ChEBI" id="CHEBI:157695"/>
        <dbReference type="ChEBI" id="CHEBI:167181"/>
        <dbReference type="EC" id="4.2.99.18"/>
    </reaction>
</comment>
<dbReference type="Proteomes" id="UP000636709">
    <property type="component" value="Unassembled WGS sequence"/>
</dbReference>
<evidence type="ECO:0000256" key="11">
    <source>
        <dbReference type="ARBA" id="ARBA00044632"/>
    </source>
</evidence>
<protein>
    <recommendedName>
        <fullName evidence="3">DNA-(apurinic or apyrimidinic site) lyase</fullName>
        <ecNumber evidence="3">4.2.99.18</ecNumber>
    </recommendedName>
</protein>
<dbReference type="InterPro" id="IPR010979">
    <property type="entry name" value="Ribosomal_uS13-like_H2TH"/>
</dbReference>
<dbReference type="Gene3D" id="3.20.190.10">
    <property type="entry name" value="MutM-like, N-terminal"/>
    <property type="match status" value="1"/>
</dbReference>
<dbReference type="GO" id="GO:0005634">
    <property type="term" value="C:nucleus"/>
    <property type="evidence" value="ECO:0007669"/>
    <property type="project" value="TreeGrafter"/>
</dbReference>
<keyword evidence="8" id="KW-0456">Lyase</keyword>
<sequence length="453" mass="49668">MPELPEVEAARRALQEHCVGKRIVSCAAADDTKVIDGVARDRLEAALVGRTIAAARRKGKNLWLALDSPPHPTFQFGMAGAIYIKGVELSKYKRSAVSPTEEWPSKYSKLFVQMDDGLEFSFTDKRRFAKIRLVDNPETVPPISELGPDALFQPMKLDDFMKSLSRKNVPIKSLLLDQSFISGIGNWMADEVLYQARIHPMQTASKISKDKCATLLLCLKEVIDKSLEVGADSSQFPENWIFHSREKRPGKAFVDGKKIDFLTVGGRTSAYVPELQKLDGADVAASGSKRREDKEHGDDKKSRKGTSSPKPAKGRVKEAKGSSGKAANASDDGDVEEEAKPAKRGRKQSARAAIVSTQNAGGTLGDEDSDEDKEVEEDAKPAKRGRKQIGKTMKSSSKDADDEDGDDEADDKIETKQGKRRGQKTQPSEAKSLPNEGQDAGPARRSQRKARQT</sequence>
<feature type="domain" description="Formamidopyrimidine-DNA glycosylase catalytic" evidence="13">
    <location>
        <begin position="2"/>
        <end position="129"/>
    </location>
</feature>